<name>A0ACD5W1M0_AVESA</name>
<accession>A0ACD5W1M0</accession>
<proteinExistence type="predicted"/>
<reference evidence="1" key="2">
    <citation type="submission" date="2025-09" db="UniProtKB">
        <authorList>
            <consortium name="EnsemblPlants"/>
        </authorList>
    </citation>
    <scope>IDENTIFICATION</scope>
</reference>
<organism evidence="1 2">
    <name type="scientific">Avena sativa</name>
    <name type="common">Oat</name>
    <dbReference type="NCBI Taxonomy" id="4498"/>
    <lineage>
        <taxon>Eukaryota</taxon>
        <taxon>Viridiplantae</taxon>
        <taxon>Streptophyta</taxon>
        <taxon>Embryophyta</taxon>
        <taxon>Tracheophyta</taxon>
        <taxon>Spermatophyta</taxon>
        <taxon>Magnoliopsida</taxon>
        <taxon>Liliopsida</taxon>
        <taxon>Poales</taxon>
        <taxon>Poaceae</taxon>
        <taxon>BOP clade</taxon>
        <taxon>Pooideae</taxon>
        <taxon>Poodae</taxon>
        <taxon>Poeae</taxon>
        <taxon>Poeae Chloroplast Group 1 (Aveneae type)</taxon>
        <taxon>Aveninae</taxon>
        <taxon>Avena</taxon>
    </lineage>
</organism>
<protein>
    <submittedName>
        <fullName evidence="1">Uncharacterized protein</fullName>
    </submittedName>
</protein>
<dbReference type="Proteomes" id="UP001732700">
    <property type="component" value="Chromosome 3D"/>
</dbReference>
<evidence type="ECO:0000313" key="1">
    <source>
        <dbReference type="EnsemblPlants" id="AVESA.00010b.r2.3DG0549810.1.CDS"/>
    </source>
</evidence>
<sequence>MLAASIKLFLFHLCASCCFLFSRHVVEGATAYPFSFSFDFSDRSSYRSADLKFEGDAVQRSELVDLTCNSMALPFKNTGRVSYKYPVPFYDTTTGEVASFTTRFTFAIKAGKVRGDGGMAFFLTGYPSRLPLTSRGGDPGLLHGGPGRFVAVEFDTYRNTFDPCDTHDHISIHIDTARDSLNATCLRSLSLEGSMTASITFNSSTNMLLASLHLNTHPSRGSYQVSMHLPHPVTSLLPSEVAVGFSPATGSSFDYHQILSWSFDSTLATRTETGASQAQPKPAFVVSRKYRTGRILAQFDDSSVPPPPDQSTEQSNSGSDPTTTTPTGTTVQSKPTSPLTIVVVFLVIVIFIVVIWFGVAAYKHTHRGDSFMKGARDLAKRFEYQELVVATDKFSRELGQGAFGVVYKGRMTDQDDQQHQVAVKKLKSCDGKTNDFHAELKTISETRHKNLVRLKGWCSRKRINLIDFMCWWRQKLSVELFLVYELVPNGSLDVHLNGKEERVLPWTTRYNIVKDIGSALRYLHHECSQCILHRDIKPGNILLDEHFNAKLADFGLSRVAHHEKEAALTSARETWPSDSRSTALVQTRAIGTKAYMDPNCIKDGTVSFTRHSDVYSFGLVLLEIACTQKPRAYVWELYRHHPENMAAAADSRLKGNFDVAQMQVVVLGLWCSSLHDRQRPTLQQAMEVLERGAALPNLRD</sequence>
<reference evidence="1" key="1">
    <citation type="submission" date="2021-05" db="EMBL/GenBank/DDBJ databases">
        <authorList>
            <person name="Scholz U."/>
            <person name="Mascher M."/>
            <person name="Fiebig A."/>
        </authorList>
    </citation>
    <scope>NUCLEOTIDE SEQUENCE [LARGE SCALE GENOMIC DNA]</scope>
</reference>
<dbReference type="EnsemblPlants" id="AVESA.00010b.r2.3DG0549810.1">
    <property type="protein sequence ID" value="AVESA.00010b.r2.3DG0549810.1.CDS"/>
    <property type="gene ID" value="AVESA.00010b.r2.3DG0549810"/>
</dbReference>
<keyword evidence="2" id="KW-1185">Reference proteome</keyword>
<evidence type="ECO:0000313" key="2">
    <source>
        <dbReference type="Proteomes" id="UP001732700"/>
    </source>
</evidence>